<feature type="transmembrane region" description="Helical" evidence="5">
    <location>
        <begin position="69"/>
        <end position="87"/>
    </location>
</feature>
<protein>
    <submittedName>
        <fullName evidence="7">Probable O-antigen polymerase</fullName>
    </submittedName>
</protein>
<feature type="transmembrane region" description="Helical" evidence="5">
    <location>
        <begin position="118"/>
        <end position="137"/>
    </location>
</feature>
<evidence type="ECO:0000259" key="6">
    <source>
        <dbReference type="Pfam" id="PF04932"/>
    </source>
</evidence>
<feature type="transmembrane region" description="Helical" evidence="5">
    <location>
        <begin position="208"/>
        <end position="226"/>
    </location>
</feature>
<dbReference type="InterPro" id="IPR051533">
    <property type="entry name" value="WaaL-like"/>
</dbReference>
<evidence type="ECO:0000313" key="7">
    <source>
        <dbReference type="EMBL" id="ABC27933.1"/>
    </source>
</evidence>
<feature type="transmembrane region" description="Helical" evidence="5">
    <location>
        <begin position="233"/>
        <end position="254"/>
    </location>
</feature>
<dbReference type="Pfam" id="PF04932">
    <property type="entry name" value="Wzy_C"/>
    <property type="match status" value="1"/>
</dbReference>
<feature type="domain" description="O-antigen ligase-related" evidence="6">
    <location>
        <begin position="193"/>
        <end position="345"/>
    </location>
</feature>
<keyword evidence="2 5" id="KW-0812">Transmembrane</keyword>
<dbReference type="PANTHER" id="PTHR37422">
    <property type="entry name" value="TEICHURONIC ACID BIOSYNTHESIS PROTEIN TUAE"/>
    <property type="match status" value="1"/>
</dbReference>
<accession>Q2SN41</accession>
<dbReference type="PANTHER" id="PTHR37422:SF13">
    <property type="entry name" value="LIPOPOLYSACCHARIDE BIOSYNTHESIS PROTEIN PA4999-RELATED"/>
    <property type="match status" value="1"/>
</dbReference>
<dbReference type="EMBL" id="CP000155">
    <property type="protein sequence ID" value="ABC27933.1"/>
    <property type="molecule type" value="Genomic_DNA"/>
</dbReference>
<evidence type="ECO:0000256" key="4">
    <source>
        <dbReference type="ARBA" id="ARBA00023136"/>
    </source>
</evidence>
<dbReference type="eggNOG" id="COG3307">
    <property type="taxonomic scope" value="Bacteria"/>
</dbReference>
<feature type="transmembrane region" description="Helical" evidence="5">
    <location>
        <begin position="16"/>
        <end position="35"/>
    </location>
</feature>
<feature type="transmembrane region" description="Helical" evidence="5">
    <location>
        <begin position="184"/>
        <end position="202"/>
    </location>
</feature>
<dbReference type="GO" id="GO:0016020">
    <property type="term" value="C:membrane"/>
    <property type="evidence" value="ECO:0007669"/>
    <property type="project" value="UniProtKB-SubCell"/>
</dbReference>
<proteinExistence type="predicted"/>
<reference evidence="7 8" key="1">
    <citation type="journal article" date="2005" name="Nucleic Acids Res.">
        <title>Genomic blueprint of Hahella chejuensis, a marine microbe producing an algicidal agent.</title>
        <authorList>
            <person name="Jeong H."/>
            <person name="Yim J.H."/>
            <person name="Lee C."/>
            <person name="Choi S.-H."/>
            <person name="Park Y.K."/>
            <person name="Yoon S.H."/>
            <person name="Hur C.-G."/>
            <person name="Kang H.-Y."/>
            <person name="Kim D."/>
            <person name="Lee H.H."/>
            <person name="Park K.H."/>
            <person name="Park S.-H."/>
            <person name="Park H.-S."/>
            <person name="Lee H.K."/>
            <person name="Oh T.K."/>
            <person name="Kim J.F."/>
        </authorList>
    </citation>
    <scope>NUCLEOTIDE SEQUENCE [LARGE SCALE GENOMIC DNA]</scope>
    <source>
        <strain evidence="7 8">KCTC 2396</strain>
    </source>
</reference>
<dbReference type="Proteomes" id="UP000000238">
    <property type="component" value="Chromosome"/>
</dbReference>
<feature type="transmembrane region" description="Helical" evidence="5">
    <location>
        <begin position="157"/>
        <end position="177"/>
    </location>
</feature>
<keyword evidence="4 5" id="KW-0472">Membrane</keyword>
<dbReference type="AlphaFoldDB" id="Q2SN41"/>
<keyword evidence="3 5" id="KW-1133">Transmembrane helix</keyword>
<comment type="subcellular location">
    <subcellularLocation>
        <location evidence="1">Membrane</location>
        <topology evidence="1">Multi-pass membrane protein</topology>
    </subcellularLocation>
</comment>
<evidence type="ECO:0000256" key="5">
    <source>
        <dbReference type="SAM" id="Phobius"/>
    </source>
</evidence>
<dbReference type="HOGENOM" id="CLU_668892_0_0_6"/>
<sequence length="429" mass="49006">MTQHCCERSLSKSDLIWRNVEFLLLLAGIIGTPLLEGVRNTGLLGFMAIWLVNRFRLKDFKLAWDRWDLAVILFALSMLATQLAVALEDNLATKVSHVLRYLILFFMLRYSQFSTRQYWLILAALTLSIFVGMAWSWPDYLNTHNFIALRLPNIQHVNHASLYVLIAFQFLLSGLLYILFRGRWLLFTALAISLVIVGAWLMAASSRAAIGVAALSIVVALIPVMMRSRKVAVIALVVLLSGIGLLATVFPGVIAKQNQWSVLFEGKLTPRERIWNTALEAYPEAPWLGRGYNEYKQLTEDYIKEVAKSRGETYSPDRFWFVEHAHNVYLTWLVEHGGIGLFCLLFFFLVWLITLFQDFSRLREDPIFACWWTIAMNTLLTLTVAGLVTTTMRRDTAFIALMALGLYLSYSRWGARRMLAGNKEGVWSE</sequence>
<evidence type="ECO:0000256" key="1">
    <source>
        <dbReference type="ARBA" id="ARBA00004141"/>
    </source>
</evidence>
<dbReference type="STRING" id="349521.HCH_01051"/>
<dbReference type="KEGG" id="hch:HCH_01051"/>
<feature type="transmembrane region" description="Helical" evidence="5">
    <location>
        <begin position="337"/>
        <end position="356"/>
    </location>
</feature>
<dbReference type="InterPro" id="IPR007016">
    <property type="entry name" value="O-antigen_ligase-rel_domated"/>
</dbReference>
<evidence type="ECO:0000313" key="8">
    <source>
        <dbReference type="Proteomes" id="UP000000238"/>
    </source>
</evidence>
<name>Q2SN41_HAHCH</name>
<organism evidence="7 8">
    <name type="scientific">Hahella chejuensis (strain KCTC 2396)</name>
    <dbReference type="NCBI Taxonomy" id="349521"/>
    <lineage>
        <taxon>Bacteria</taxon>
        <taxon>Pseudomonadati</taxon>
        <taxon>Pseudomonadota</taxon>
        <taxon>Gammaproteobacteria</taxon>
        <taxon>Oceanospirillales</taxon>
        <taxon>Hahellaceae</taxon>
        <taxon>Hahella</taxon>
    </lineage>
</organism>
<feature type="transmembrane region" description="Helical" evidence="5">
    <location>
        <begin position="396"/>
        <end position="413"/>
    </location>
</feature>
<evidence type="ECO:0000256" key="2">
    <source>
        <dbReference type="ARBA" id="ARBA00022692"/>
    </source>
</evidence>
<feature type="transmembrane region" description="Helical" evidence="5">
    <location>
        <begin position="368"/>
        <end position="390"/>
    </location>
</feature>
<evidence type="ECO:0000256" key="3">
    <source>
        <dbReference type="ARBA" id="ARBA00022989"/>
    </source>
</evidence>
<gene>
    <name evidence="7" type="ordered locus">HCH_01051</name>
</gene>
<keyword evidence="8" id="KW-1185">Reference proteome</keyword>